<evidence type="ECO:0000256" key="1">
    <source>
        <dbReference type="ARBA" id="ARBA00022801"/>
    </source>
</evidence>
<gene>
    <name evidence="4" type="ORF">Nlim_1513</name>
</gene>
<evidence type="ECO:0000256" key="2">
    <source>
        <dbReference type="HAMAP-Rule" id="MF_01940"/>
    </source>
</evidence>
<dbReference type="PANTHER" id="PTHR35561:SF1">
    <property type="entry name" value="RNA 2',3'-CYCLIC PHOSPHODIESTERASE"/>
    <property type="match status" value="1"/>
</dbReference>
<accession>F3KLY0</accession>
<feature type="active site" description="Proton acceptor" evidence="2">
    <location>
        <position position="123"/>
    </location>
</feature>
<reference evidence="4" key="1">
    <citation type="journal article" date="2011" name="PLoS ONE">
        <title>Genome of a low-salinity ammonia-oxidizing archaeon determined by single-cell and metagenomic analysis.</title>
        <authorList>
            <person name="Blainey P.C."/>
            <person name="Mosier A.C."/>
            <person name="Potanina A."/>
            <person name="Francis C.A."/>
            <person name="Quake S.R."/>
        </authorList>
    </citation>
    <scope>NUCLEOTIDE SEQUENCE [LARGE SCALE GENOMIC DNA]</scope>
    <source>
        <strain evidence="4">SFB1</strain>
    </source>
</reference>
<dbReference type="EMBL" id="AEGP01000050">
    <property type="protein sequence ID" value="EGG41714.1"/>
    <property type="molecule type" value="Genomic_DNA"/>
</dbReference>
<sequence length="180" mass="20308">MRVFVAIEISSDKIIDSISKFQSEININAKSVEPHNLHFTLQFLGEISKDMLDNVSKALDSVKFSKFSVNLKNIGVFPTQKFPRIIWVGTDENGGKLLVELAKKVENSLTPLGFTVDKPFKPHITVFRIKNKIGDISKEMDKFKLIDFGIQQISEFKLKQSILSSKGPTYTDLMEVKAIS</sequence>
<name>F3KLY0_9ARCH</name>
<dbReference type="PATRIC" id="fig|886738.10.peg.1651"/>
<dbReference type="InterPro" id="IPR009097">
    <property type="entry name" value="Cyclic_Pdiesterase"/>
</dbReference>
<feature type="domain" description="Phosphoesterase HXTX" evidence="3">
    <location>
        <begin position="89"/>
        <end position="170"/>
    </location>
</feature>
<keyword evidence="1 2" id="KW-0378">Hydrolase</keyword>
<protein>
    <recommendedName>
        <fullName evidence="2">RNA 2',3'-cyclic phosphodiesterase</fullName>
        <shortName evidence="2">RNA 2',3'-CPDase</shortName>
        <ecNumber evidence="2">3.1.4.58</ecNumber>
    </recommendedName>
</protein>
<comment type="caution">
    <text evidence="4">The sequence shown here is derived from an EMBL/GenBank/DDBJ whole genome shotgun (WGS) entry which is preliminary data.</text>
</comment>
<dbReference type="Gene3D" id="3.90.1140.10">
    <property type="entry name" value="Cyclic phosphodiesterase"/>
    <property type="match status" value="1"/>
</dbReference>
<dbReference type="PANTHER" id="PTHR35561">
    <property type="entry name" value="RNA 2',3'-CYCLIC PHOSPHODIESTERASE"/>
    <property type="match status" value="1"/>
</dbReference>
<dbReference type="GO" id="GO:0008664">
    <property type="term" value="F:RNA 2',3'-cyclic 3'-phosphodiesterase activity"/>
    <property type="evidence" value="ECO:0007669"/>
    <property type="project" value="UniProtKB-EC"/>
</dbReference>
<dbReference type="HAMAP" id="MF_01940">
    <property type="entry name" value="RNA_CPDase"/>
    <property type="match status" value="1"/>
</dbReference>
<dbReference type="InterPro" id="IPR014051">
    <property type="entry name" value="Phosphoesterase_HXTX"/>
</dbReference>
<dbReference type="GO" id="GO:0004113">
    <property type="term" value="F:2',3'-cyclic-nucleotide 3'-phosphodiesterase activity"/>
    <property type="evidence" value="ECO:0007669"/>
    <property type="project" value="InterPro"/>
</dbReference>
<feature type="active site" description="Proton donor" evidence="2">
    <location>
        <position position="38"/>
    </location>
</feature>
<comment type="function">
    <text evidence="2">Hydrolyzes RNA 2',3'-cyclic phosphodiester to an RNA 2'-phosphomonoester.</text>
</comment>
<dbReference type="HOGENOM" id="CLU_081251_3_4_2"/>
<organism evidence="4">
    <name type="scientific">Candidatus Nitrosarchaeum limnium SFB1</name>
    <dbReference type="NCBI Taxonomy" id="886738"/>
    <lineage>
        <taxon>Archaea</taxon>
        <taxon>Nitrososphaerota</taxon>
        <taxon>Nitrososphaeria</taxon>
        <taxon>Nitrosopumilales</taxon>
        <taxon>Nitrosopumilaceae</taxon>
        <taxon>Nitrosarchaeum</taxon>
    </lineage>
</organism>
<evidence type="ECO:0000313" key="4">
    <source>
        <dbReference type="EMBL" id="EGG41714.1"/>
    </source>
</evidence>
<keyword evidence="4" id="KW-0436">Ligase</keyword>
<feature type="domain" description="Phosphoesterase HXTX" evidence="3">
    <location>
        <begin position="11"/>
        <end position="87"/>
    </location>
</feature>
<dbReference type="NCBIfam" id="TIGR02258">
    <property type="entry name" value="2_5_ligase"/>
    <property type="match status" value="1"/>
</dbReference>
<dbReference type="GO" id="GO:0016874">
    <property type="term" value="F:ligase activity"/>
    <property type="evidence" value="ECO:0007669"/>
    <property type="project" value="UniProtKB-KW"/>
</dbReference>
<dbReference type="STRING" id="886738.Nlim_1513"/>
<feature type="short sequence motif" description="HXTX 1" evidence="2">
    <location>
        <begin position="38"/>
        <end position="41"/>
    </location>
</feature>
<evidence type="ECO:0000259" key="3">
    <source>
        <dbReference type="Pfam" id="PF02834"/>
    </source>
</evidence>
<comment type="catalytic activity">
    <reaction evidence="2">
        <text>a 3'-end 2',3'-cyclophospho-ribonucleotide-RNA + H2O = a 3'-end 2'-phospho-ribonucleotide-RNA + H(+)</text>
        <dbReference type="Rhea" id="RHEA:11828"/>
        <dbReference type="Rhea" id="RHEA-COMP:10464"/>
        <dbReference type="Rhea" id="RHEA-COMP:17353"/>
        <dbReference type="ChEBI" id="CHEBI:15377"/>
        <dbReference type="ChEBI" id="CHEBI:15378"/>
        <dbReference type="ChEBI" id="CHEBI:83064"/>
        <dbReference type="ChEBI" id="CHEBI:173113"/>
        <dbReference type="EC" id="3.1.4.58"/>
    </reaction>
</comment>
<dbReference type="AlphaFoldDB" id="F3KLY0"/>
<dbReference type="SUPFAM" id="SSF55144">
    <property type="entry name" value="LigT-like"/>
    <property type="match status" value="1"/>
</dbReference>
<dbReference type="Pfam" id="PF02834">
    <property type="entry name" value="LigT_PEase"/>
    <property type="match status" value="2"/>
</dbReference>
<dbReference type="InterPro" id="IPR004175">
    <property type="entry name" value="RNA_CPDase"/>
</dbReference>
<feature type="short sequence motif" description="HXTX 2" evidence="2">
    <location>
        <begin position="123"/>
        <end position="126"/>
    </location>
</feature>
<dbReference type="EC" id="3.1.4.58" evidence="2"/>
<comment type="similarity">
    <text evidence="2">Belongs to the 2H phosphoesterase superfamily. ThpR family.</text>
</comment>
<dbReference type="Proteomes" id="UP000004348">
    <property type="component" value="Chromosome"/>
</dbReference>
<proteinExistence type="inferred from homology"/>